<name>A0A1L3KI76_9VIRU</name>
<feature type="binding site" evidence="8">
    <location>
        <position position="372"/>
    </location>
    <ligand>
        <name>Mg(2+)</name>
        <dbReference type="ChEBI" id="CHEBI:18420"/>
        <label>2</label>
    </ligand>
</feature>
<feature type="binding site" evidence="8">
    <location>
        <position position="283"/>
    </location>
    <ligand>
        <name>Mg(2+)</name>
        <dbReference type="ChEBI" id="CHEBI:18420"/>
        <label>2</label>
    </ligand>
</feature>
<sequence length="617" mass="69802">MDKVTCKKVNSKSTFKGKNKVLPRITEKTFHKLGLILAAGRDTEYSRSYQGFNGNHSNPALHASGYTSDMDFRHDYMIYNLLRKFLHEDESTATERSEAAIDKFIETDASLAYWNEVLDWSNPDLYEDPEFIAIMRSARNKVAKILGPCPGLSELADHAGFSGGATSSTPRVEGDPRFKYSYECVDVTYGCHQIAYYMQSETPIWNKRFSLVPGNRITTVPKDAEIDRPIACEPLYNMWLQKSVGRIIRHRLKSVGINLRYQQQVNQEQAREGSITGELATIDLSAASDSISLGICRLLLPRQWYLLLCALRSDKGVLPNGDTIVYNKMSSMGNGFTFELETLLFYSMAQASEETASYKVGKTARQCTVYGDDIIISTHAVDSLVNVLSKTGFKTNKDKSFWSGPFRESCGKHYFNGTDVTPFFVRMLPSHYSELFVTINNLKRWGGAFGFMLEEYQVAYNYLLNFIPSKWREPRIPDGLGDGALIGRFDECHKHFNQNGTYCTHVWSNDQLKVEADDSRYEQLANVHFGEGGYLATLASKQTRSSDVDMSTRSSDYVKEAFEHASRHSVRILKEGEEPTFPVEVPGIYKPRPLVVSIVDWLDWDLRKPIPVAGNAH</sequence>
<dbReference type="PROSITE" id="PS50522">
    <property type="entry name" value="RDRP_PHAGE"/>
    <property type="match status" value="1"/>
</dbReference>
<evidence type="ECO:0000256" key="3">
    <source>
        <dbReference type="ARBA" id="ARBA00022695"/>
    </source>
</evidence>
<dbReference type="GO" id="GO:0046872">
    <property type="term" value="F:metal ion binding"/>
    <property type="evidence" value="ECO:0007669"/>
    <property type="project" value="UniProtKB-KW"/>
</dbReference>
<keyword evidence="3" id="KW-0548">Nucleotidyltransferase</keyword>
<dbReference type="Pfam" id="PF03431">
    <property type="entry name" value="RNA_replicase_B"/>
    <property type="match status" value="1"/>
</dbReference>
<feature type="binding site" evidence="8">
    <location>
        <position position="373"/>
    </location>
    <ligand>
        <name>Mg(2+)</name>
        <dbReference type="ChEBI" id="CHEBI:18420"/>
        <label>2</label>
    </ligand>
</feature>
<keyword evidence="2" id="KW-0808">Transferase</keyword>
<comment type="cofactor">
    <cofactor evidence="8">
        <name>Mg(2+)</name>
        <dbReference type="ChEBI" id="CHEBI:18420"/>
    </cofactor>
    <text evidence="8">Binds 2 Mg(2+) per subunit.</text>
</comment>
<accession>A0A1L3KI76</accession>
<dbReference type="GO" id="GO:0000166">
    <property type="term" value="F:nucleotide binding"/>
    <property type="evidence" value="ECO:0007669"/>
    <property type="project" value="UniProtKB-KW"/>
</dbReference>
<keyword evidence="8" id="KW-0479">Metal-binding</keyword>
<dbReference type="InterPro" id="IPR005093">
    <property type="entry name" value="RNArep_beta"/>
</dbReference>
<feature type="domain" description="RdRp catalytic" evidence="9">
    <location>
        <begin position="268"/>
        <end position="404"/>
    </location>
</feature>
<evidence type="ECO:0000259" key="9">
    <source>
        <dbReference type="PROSITE" id="PS50522"/>
    </source>
</evidence>
<organism evidence="10">
    <name type="scientific">Beihai levi-like virus 16</name>
    <dbReference type="NCBI Taxonomy" id="1922401"/>
    <lineage>
        <taxon>Viruses</taxon>
        <taxon>Riboviria</taxon>
    </lineage>
</organism>
<dbReference type="EMBL" id="KX883476">
    <property type="protein sequence ID" value="APG77009.1"/>
    <property type="molecule type" value="Genomic_RNA"/>
</dbReference>
<evidence type="ECO:0000313" key="10">
    <source>
        <dbReference type="EMBL" id="APG77009.1"/>
    </source>
</evidence>
<keyword evidence="8" id="KW-0460">Magnesium</keyword>
<evidence type="ECO:0000256" key="8">
    <source>
        <dbReference type="PIRSR" id="PIRSR605093-1"/>
    </source>
</evidence>
<evidence type="ECO:0000256" key="4">
    <source>
        <dbReference type="ARBA" id="ARBA00022741"/>
    </source>
</evidence>
<evidence type="ECO:0000256" key="5">
    <source>
        <dbReference type="ARBA" id="ARBA00022953"/>
    </source>
</evidence>
<evidence type="ECO:0000256" key="2">
    <source>
        <dbReference type="ARBA" id="ARBA00022679"/>
    </source>
</evidence>
<protein>
    <recommendedName>
        <fullName evidence="1">RNA-directed RNA polymerase</fullName>
        <ecNumber evidence="1">2.7.7.48</ecNumber>
    </recommendedName>
    <alternativeName>
        <fullName evidence="6">RNA replicase beta chain</fullName>
    </alternativeName>
</protein>
<reference evidence="10" key="1">
    <citation type="journal article" date="2016" name="Nature">
        <title>Redefining the invertebrate RNA virosphere.</title>
        <authorList>
            <person name="Shi M."/>
            <person name="Lin X.D."/>
            <person name="Tian J.H."/>
            <person name="Chen L.J."/>
            <person name="Chen X."/>
            <person name="Li C.X."/>
            <person name="Qin X.C."/>
            <person name="Li J."/>
            <person name="Cao J.P."/>
            <person name="Eden J.S."/>
            <person name="Buchmann J."/>
            <person name="Wang W."/>
            <person name="Xu J."/>
            <person name="Holmes E.C."/>
            <person name="Zhang Y.Z."/>
        </authorList>
    </citation>
    <scope>NUCLEOTIDE SEQUENCE</scope>
    <source>
        <strain evidence="10">BHJP63773</strain>
    </source>
</reference>
<evidence type="ECO:0000256" key="1">
    <source>
        <dbReference type="ARBA" id="ARBA00012494"/>
    </source>
</evidence>
<evidence type="ECO:0000256" key="6">
    <source>
        <dbReference type="ARBA" id="ARBA00030248"/>
    </source>
</evidence>
<dbReference type="SUPFAM" id="SSF56672">
    <property type="entry name" value="DNA/RNA polymerases"/>
    <property type="match status" value="1"/>
</dbReference>
<proteinExistence type="predicted"/>
<keyword evidence="4" id="KW-0547">Nucleotide-binding</keyword>
<dbReference type="GO" id="GO:0003968">
    <property type="term" value="F:RNA-directed RNA polymerase activity"/>
    <property type="evidence" value="ECO:0007669"/>
    <property type="project" value="UniProtKB-EC"/>
</dbReference>
<dbReference type="InterPro" id="IPR007096">
    <property type="entry name" value="RNA-dir_Rpol_cat_phage"/>
</dbReference>
<dbReference type="InterPro" id="IPR043502">
    <property type="entry name" value="DNA/RNA_pol_sf"/>
</dbReference>
<keyword evidence="5" id="KW-0693">Viral RNA replication</keyword>
<dbReference type="GO" id="GO:0039694">
    <property type="term" value="P:viral RNA genome replication"/>
    <property type="evidence" value="ECO:0007669"/>
    <property type="project" value="InterPro"/>
</dbReference>
<evidence type="ECO:0000256" key="7">
    <source>
        <dbReference type="ARBA" id="ARBA00048744"/>
    </source>
</evidence>
<comment type="catalytic activity">
    <reaction evidence="7">
        <text>RNA(n) + a ribonucleoside 5'-triphosphate = RNA(n+1) + diphosphate</text>
        <dbReference type="Rhea" id="RHEA:21248"/>
        <dbReference type="Rhea" id="RHEA-COMP:14527"/>
        <dbReference type="Rhea" id="RHEA-COMP:17342"/>
        <dbReference type="ChEBI" id="CHEBI:33019"/>
        <dbReference type="ChEBI" id="CHEBI:61557"/>
        <dbReference type="ChEBI" id="CHEBI:140395"/>
        <dbReference type="EC" id="2.7.7.48"/>
    </reaction>
</comment>
<dbReference type="EC" id="2.7.7.48" evidence="1"/>